<dbReference type="SUPFAM" id="SSF53756">
    <property type="entry name" value="UDP-Glycosyltransferase/glycogen phosphorylase"/>
    <property type="match status" value="1"/>
</dbReference>
<dbReference type="GO" id="GO:0016757">
    <property type="term" value="F:glycosyltransferase activity"/>
    <property type="evidence" value="ECO:0007669"/>
    <property type="project" value="InterPro"/>
</dbReference>
<accession>A0A5Q0LYK0</accession>
<dbReference type="PANTHER" id="PTHR46401:SF2">
    <property type="entry name" value="GLYCOSYLTRANSFERASE WBBK-RELATED"/>
    <property type="match status" value="1"/>
</dbReference>
<name>A0A5Q0LYK0_VARPD</name>
<sequence>MTGNKDEKGVVVAIDASRNRSGGARAHLLGILKAGDPRIRGIAAIHVWSYKQLLDAIPDAPWLIKHSPPELDKSLFRQIWWQYKKFSREIRDAGCDILLSTGAGTFCQFSPSIVMSRDMLSFEGKEMQRYSLFSFARWRLQLLKHLQISSMRRAAAVIFLTKYASTTIQKFTGNLKKFVVIPHGIGEEFRARPSLLIGESQEGIRCLYVSNTDLYKHQWHVVGAVSRLRKAGYPIFLDLVGGGLGRGRVLLDKAISAEDPEGEFVKLFDSAPHAKIPYYLKKANIFIFASSCENMPNTLVEAMAAGLPIACSDRGPMPEILQDAGLYFDPENEESIRVAIEKMISSDSLRNSLAKKAEYLSKQYSWTRCAAETWGFIFEVGRAVKKTVP</sequence>
<evidence type="ECO:0000313" key="3">
    <source>
        <dbReference type="EMBL" id="QFZ81414.1"/>
    </source>
</evidence>
<organism evidence="3 4">
    <name type="scientific">Variovorax paradoxus</name>
    <dbReference type="NCBI Taxonomy" id="34073"/>
    <lineage>
        <taxon>Bacteria</taxon>
        <taxon>Pseudomonadati</taxon>
        <taxon>Pseudomonadota</taxon>
        <taxon>Betaproteobacteria</taxon>
        <taxon>Burkholderiales</taxon>
        <taxon>Comamonadaceae</taxon>
        <taxon>Variovorax</taxon>
    </lineage>
</organism>
<dbReference type="Pfam" id="PF00534">
    <property type="entry name" value="Glycos_transf_1"/>
    <property type="match status" value="1"/>
</dbReference>
<dbReference type="EMBL" id="CP045644">
    <property type="protein sequence ID" value="QFZ81414.1"/>
    <property type="molecule type" value="Genomic_DNA"/>
</dbReference>
<dbReference type="Gene3D" id="3.40.50.2000">
    <property type="entry name" value="Glycogen Phosphorylase B"/>
    <property type="match status" value="2"/>
</dbReference>
<evidence type="ECO:0000259" key="2">
    <source>
        <dbReference type="Pfam" id="PF00534"/>
    </source>
</evidence>
<dbReference type="GO" id="GO:0009103">
    <property type="term" value="P:lipopolysaccharide biosynthetic process"/>
    <property type="evidence" value="ECO:0007669"/>
    <property type="project" value="TreeGrafter"/>
</dbReference>
<evidence type="ECO:0000313" key="4">
    <source>
        <dbReference type="Proteomes" id="UP000326780"/>
    </source>
</evidence>
<dbReference type="CDD" id="cd03809">
    <property type="entry name" value="GT4_MtfB-like"/>
    <property type="match status" value="1"/>
</dbReference>
<reference evidence="3 4" key="1">
    <citation type="submission" date="2019-10" db="EMBL/GenBank/DDBJ databases">
        <title>Complete genome sequence of Variovorax paradoxus 5C-2.</title>
        <authorList>
            <person name="Gogoleva N.E."/>
            <person name="Balkin A.S."/>
        </authorList>
    </citation>
    <scope>NUCLEOTIDE SEQUENCE [LARGE SCALE GENOMIC DNA]</scope>
    <source>
        <strain evidence="3 4">5C-2</strain>
    </source>
</reference>
<dbReference type="Proteomes" id="UP000326780">
    <property type="component" value="Chromosome"/>
</dbReference>
<proteinExistence type="predicted"/>
<feature type="domain" description="Glycosyl transferase family 1" evidence="2">
    <location>
        <begin position="204"/>
        <end position="357"/>
    </location>
</feature>
<keyword evidence="1 3" id="KW-0808">Transferase</keyword>
<dbReference type="PANTHER" id="PTHR46401">
    <property type="entry name" value="GLYCOSYLTRANSFERASE WBBK-RELATED"/>
    <property type="match status" value="1"/>
</dbReference>
<gene>
    <name evidence="3" type="ORF">GFK26_00785</name>
</gene>
<dbReference type="AlphaFoldDB" id="A0A5Q0LYK0"/>
<protein>
    <submittedName>
        <fullName evidence="3">Glycosyltransferase</fullName>
    </submittedName>
</protein>
<dbReference type="InterPro" id="IPR001296">
    <property type="entry name" value="Glyco_trans_1"/>
</dbReference>
<evidence type="ECO:0000256" key="1">
    <source>
        <dbReference type="ARBA" id="ARBA00022679"/>
    </source>
</evidence>